<feature type="domain" description="DUF4440" evidence="1">
    <location>
        <begin position="20"/>
        <end position="126"/>
    </location>
</feature>
<evidence type="ECO:0000313" key="3">
    <source>
        <dbReference type="Proteomes" id="UP000069935"/>
    </source>
</evidence>
<dbReference type="KEGG" id="ati:AL072_17860"/>
<dbReference type="InterPro" id="IPR032710">
    <property type="entry name" value="NTF2-like_dom_sf"/>
</dbReference>
<reference evidence="3" key="1">
    <citation type="submission" date="2015-08" db="EMBL/GenBank/DDBJ databases">
        <title>Complete Genome Sequence of Azospirillum thiophilum BV-S.</title>
        <authorList>
            <person name="Fomenkov A."/>
            <person name="Vincze T."/>
            <person name="Grabovich M."/>
            <person name="Dubinina G."/>
            <person name="Orlova M."/>
            <person name="Belousova E."/>
            <person name="Roberts R.J."/>
        </authorList>
    </citation>
    <scope>NUCLEOTIDE SEQUENCE [LARGE SCALE GENOMIC DNA]</scope>
    <source>
        <strain evidence="3">BV-S</strain>
    </source>
</reference>
<proteinExistence type="predicted"/>
<dbReference type="Pfam" id="PF14534">
    <property type="entry name" value="DUF4440"/>
    <property type="match status" value="1"/>
</dbReference>
<protein>
    <recommendedName>
        <fullName evidence="1">DUF4440 domain-containing protein</fullName>
    </recommendedName>
</protein>
<dbReference type="AlphaFoldDB" id="A0AAC8W0C9"/>
<accession>A0AAC8W0C9</accession>
<evidence type="ECO:0000259" key="1">
    <source>
        <dbReference type="Pfam" id="PF14534"/>
    </source>
</evidence>
<keyword evidence="3" id="KW-1185">Reference proteome</keyword>
<reference evidence="2 3" key="2">
    <citation type="journal article" date="2016" name="Genome Announc.">
        <title>Complete Genome Sequence of a Strain of Azospirillum thiophilum Isolated from a Sulfide Spring.</title>
        <authorList>
            <person name="Fomenkov A."/>
            <person name="Vincze T."/>
            <person name="Grabovich M."/>
            <person name="Anton B.P."/>
            <person name="Dubinina G."/>
            <person name="Orlova M."/>
            <person name="Belousova E."/>
            <person name="Roberts R.J."/>
        </authorList>
    </citation>
    <scope>NUCLEOTIDE SEQUENCE [LARGE SCALE GENOMIC DNA]</scope>
    <source>
        <strain evidence="2 3">BV-S</strain>
    </source>
</reference>
<dbReference type="EMBL" id="CP012402">
    <property type="protein sequence ID" value="ALG72839.1"/>
    <property type="molecule type" value="Genomic_DNA"/>
</dbReference>
<gene>
    <name evidence="2" type="ORF">AL072_17860</name>
</gene>
<name>A0AAC8W0C9_9PROT</name>
<dbReference type="Proteomes" id="UP000069935">
    <property type="component" value="Chromosome 2"/>
</dbReference>
<dbReference type="Gene3D" id="3.10.450.50">
    <property type="match status" value="1"/>
</dbReference>
<organism evidence="2 3">
    <name type="scientific">Azospirillum thiophilum</name>
    <dbReference type="NCBI Taxonomy" id="528244"/>
    <lineage>
        <taxon>Bacteria</taxon>
        <taxon>Pseudomonadati</taxon>
        <taxon>Pseudomonadota</taxon>
        <taxon>Alphaproteobacteria</taxon>
        <taxon>Rhodospirillales</taxon>
        <taxon>Azospirillaceae</taxon>
        <taxon>Azospirillum</taxon>
    </lineage>
</organism>
<dbReference type="InterPro" id="IPR027843">
    <property type="entry name" value="DUF4440"/>
</dbReference>
<sequence length="136" mass="14384">MQLTGRVAMLTNNSAESGTIASAVAALRDAMLAGDGAALDAMTMDELTYGHSNSRLEDKAAFVSGLDGKNAFKAIDLSDHSFQLVGDVAIARHTFDCVNNLPDGKTSTAHIRVLQVWKSVDGAWKLLARQASPLPV</sequence>
<evidence type="ECO:0000313" key="2">
    <source>
        <dbReference type="EMBL" id="ALG72839.1"/>
    </source>
</evidence>
<dbReference type="SUPFAM" id="SSF54427">
    <property type="entry name" value="NTF2-like"/>
    <property type="match status" value="1"/>
</dbReference>